<keyword evidence="2" id="KW-1185">Reference proteome</keyword>
<sequence>MLQTKDQPANNVKEQLSRQLSSFGYAIRNCLVTDLNPDPRVKEKMNEINAAQRLRVGATDKAEAENIMIVKVRLFLPGELVIAAGITGGSTVSRPPHDPEDSRSAHFFASLWMH</sequence>
<dbReference type="SUPFAM" id="SSF117892">
    <property type="entry name" value="Band 7/SPFH domain"/>
    <property type="match status" value="1"/>
</dbReference>
<dbReference type="InterPro" id="IPR036013">
    <property type="entry name" value="Band_7/SPFH_dom_sf"/>
</dbReference>
<evidence type="ECO:0000313" key="1">
    <source>
        <dbReference type="EMBL" id="KAK3284090.1"/>
    </source>
</evidence>
<evidence type="ECO:0000313" key="2">
    <source>
        <dbReference type="Proteomes" id="UP001190700"/>
    </source>
</evidence>
<dbReference type="EMBL" id="LGRX02002509">
    <property type="protein sequence ID" value="KAK3284090.1"/>
    <property type="molecule type" value="Genomic_DNA"/>
</dbReference>
<proteinExistence type="predicted"/>
<reference evidence="1 2" key="1">
    <citation type="journal article" date="2015" name="Genome Biol. Evol.">
        <title>Comparative Genomics of a Bacterivorous Green Alga Reveals Evolutionary Causalities and Consequences of Phago-Mixotrophic Mode of Nutrition.</title>
        <authorList>
            <person name="Burns J.A."/>
            <person name="Paasch A."/>
            <person name="Narechania A."/>
            <person name="Kim E."/>
        </authorList>
    </citation>
    <scope>NUCLEOTIDE SEQUENCE [LARGE SCALE GENOMIC DNA]</scope>
    <source>
        <strain evidence="1 2">PLY_AMNH</strain>
    </source>
</reference>
<gene>
    <name evidence="1" type="ORF">CYMTET_8238</name>
</gene>
<name>A0AAE0LGP8_9CHLO</name>
<organism evidence="1 2">
    <name type="scientific">Cymbomonas tetramitiformis</name>
    <dbReference type="NCBI Taxonomy" id="36881"/>
    <lineage>
        <taxon>Eukaryota</taxon>
        <taxon>Viridiplantae</taxon>
        <taxon>Chlorophyta</taxon>
        <taxon>Pyramimonadophyceae</taxon>
        <taxon>Pyramimonadales</taxon>
        <taxon>Pyramimonadaceae</taxon>
        <taxon>Cymbomonas</taxon>
    </lineage>
</organism>
<dbReference type="Proteomes" id="UP001190700">
    <property type="component" value="Unassembled WGS sequence"/>
</dbReference>
<dbReference type="AlphaFoldDB" id="A0AAE0LGP8"/>
<accession>A0AAE0LGP8</accession>
<protein>
    <submittedName>
        <fullName evidence="1">Uncharacterized protein</fullName>
    </submittedName>
</protein>
<comment type="caution">
    <text evidence="1">The sequence shown here is derived from an EMBL/GenBank/DDBJ whole genome shotgun (WGS) entry which is preliminary data.</text>
</comment>